<dbReference type="OrthoDB" id="5404323at2759"/>
<sequence length="872" mass="96710">MFLSMLAGDVAHSHGHEFSQTPTPPAGTTQPQPLGRRLTLPRAILPSTRHRFPHGPSPLGPLVRRATTPARSPSIKLTMAELKEEPEEEVEEKDSRHSEDSLSCFRMPGAFHGSSHAQESIKPWATVSTPVAPVAPIVQAMAQTPECFLASPTVLSLISPDTPTTGTFEEPSLPDVTKRTRGPKSTLRFAHPIPTRPSGKHGILRPKVLLQLQQRRESSGFHRPLYDVLPANRFAPRTKIGQKIHRLHRGRDGLEADDLVVINAEDYTVSDTSSEEIEIADPRAVVGVISPTFSVTLATTVAELTLENIVWRIKAGPNGASYTLESQCDNPQIARWYVPKRKRNSVIIGGSVVPAAMEGRKFYFTTILPDSKQHPVIASMTETSLEVYDSYTSRKGEIVTDETTRKLIIMSAAWVFFMEGWSNNYKVKPRNNSRPRPHARANSLPVEPTRRRSIFTQSPSRSPSLQPTPIEGTSCSSSSKSFEAPSLANQRLPAAFRLSEAAVEPEQDQTRTSNSTAIIDRQASVTSQTTMSDTPTQFQQAQLQLIAPTISPTESWPLRARAPGPAAVPRVRNGSNSDDRKRRSWGHHELRPRVSSLTRSMSHRLRRDRSDLFTGDSACDIPVASIEERSPASNTGVQHFRRISQRLRRLNLKDPDATNITAQVLRPFTPQQQSSAPAPSRPTTAKSIALSETITLDNSSPYNAPPKADLDFAAHIRRESLPRTAQSPITMGGLISAAQSTDTLPDPGQVGWWQQYDQFIAKDSFRKMDRNCSPVVERYSLEQSQRQSQETPQERLQENLQEGWRLRVPSPEAEALALMPTEEVEAPYVELPPNKMSSSVDTEAAFLPVEVPATRSRRLSVWKGKLRSRLHV</sequence>
<proteinExistence type="predicted"/>
<dbReference type="Proteomes" id="UP000447873">
    <property type="component" value="Unassembled WGS sequence"/>
</dbReference>
<dbReference type="EMBL" id="WNWS01000160">
    <property type="protein sequence ID" value="KAE9977075.1"/>
    <property type="molecule type" value="Genomic_DNA"/>
</dbReference>
<evidence type="ECO:0000256" key="1">
    <source>
        <dbReference type="SAM" id="MobiDB-lite"/>
    </source>
</evidence>
<feature type="region of interest" description="Disordered" evidence="1">
    <location>
        <begin position="560"/>
        <end position="591"/>
    </location>
</feature>
<feature type="compositionally biased region" description="Basic residues" evidence="1">
    <location>
        <begin position="427"/>
        <end position="439"/>
    </location>
</feature>
<feature type="region of interest" description="Disordered" evidence="1">
    <location>
        <begin position="427"/>
        <end position="486"/>
    </location>
</feature>
<reference evidence="2 3" key="1">
    <citation type="submission" date="2018-12" db="EMBL/GenBank/DDBJ databases">
        <title>Venturia inaequalis Genome Resource.</title>
        <authorList>
            <person name="Lichtner F.J."/>
        </authorList>
    </citation>
    <scope>NUCLEOTIDE SEQUENCE [LARGE SCALE GENOMIC DNA]</scope>
    <source>
        <strain evidence="2 3">120213</strain>
    </source>
</reference>
<comment type="caution">
    <text evidence="2">The sequence shown here is derived from an EMBL/GenBank/DDBJ whole genome shotgun (WGS) entry which is preliminary data.</text>
</comment>
<gene>
    <name evidence="2" type="ORF">EG328_002271</name>
</gene>
<accession>A0A8H3UVG0</accession>
<feature type="region of interest" description="Disordered" evidence="1">
    <location>
        <begin position="779"/>
        <end position="804"/>
    </location>
</feature>
<name>A0A8H3UVG0_VENIN</name>
<feature type="region of interest" description="Disordered" evidence="1">
    <location>
        <begin position="13"/>
        <end position="101"/>
    </location>
</feature>
<dbReference type="AlphaFoldDB" id="A0A8H3UVG0"/>
<feature type="compositionally biased region" description="Low complexity" evidence="1">
    <location>
        <begin position="560"/>
        <end position="572"/>
    </location>
</feature>
<feature type="compositionally biased region" description="Basic and acidic residues" evidence="1">
    <location>
        <begin position="577"/>
        <end position="591"/>
    </location>
</feature>
<feature type="region of interest" description="Disordered" evidence="1">
    <location>
        <begin position="163"/>
        <end position="196"/>
    </location>
</feature>
<organism evidence="2 3">
    <name type="scientific">Venturia inaequalis</name>
    <name type="common">Apple scab fungus</name>
    <dbReference type="NCBI Taxonomy" id="5025"/>
    <lineage>
        <taxon>Eukaryota</taxon>
        <taxon>Fungi</taxon>
        <taxon>Dikarya</taxon>
        <taxon>Ascomycota</taxon>
        <taxon>Pezizomycotina</taxon>
        <taxon>Dothideomycetes</taxon>
        <taxon>Pleosporomycetidae</taxon>
        <taxon>Venturiales</taxon>
        <taxon>Venturiaceae</taxon>
        <taxon>Venturia</taxon>
    </lineage>
</organism>
<feature type="compositionally biased region" description="Polar residues" evidence="1">
    <location>
        <begin position="454"/>
        <end position="481"/>
    </location>
</feature>
<evidence type="ECO:0000313" key="2">
    <source>
        <dbReference type="EMBL" id="KAE9977075.1"/>
    </source>
</evidence>
<evidence type="ECO:0000313" key="3">
    <source>
        <dbReference type="Proteomes" id="UP000447873"/>
    </source>
</evidence>
<protein>
    <submittedName>
        <fullName evidence="2">Uncharacterized protein</fullName>
    </submittedName>
</protein>
<feature type="compositionally biased region" description="Polar residues" evidence="1">
    <location>
        <begin position="781"/>
        <end position="791"/>
    </location>
</feature>